<protein>
    <submittedName>
        <fullName evidence="1">Unannotated protein</fullName>
    </submittedName>
</protein>
<dbReference type="CDD" id="cd03109">
    <property type="entry name" value="DTBS"/>
    <property type="match status" value="1"/>
</dbReference>
<reference evidence="1" key="1">
    <citation type="submission" date="2020-05" db="EMBL/GenBank/DDBJ databases">
        <authorList>
            <person name="Chiriac C."/>
            <person name="Salcher M."/>
            <person name="Ghai R."/>
            <person name="Kavagutti S V."/>
        </authorList>
    </citation>
    <scope>NUCLEOTIDE SEQUENCE</scope>
</reference>
<dbReference type="PIRSF" id="PIRSF006755">
    <property type="entry name" value="DTB_synth"/>
    <property type="match status" value="1"/>
</dbReference>
<name>A0A6J7CSF6_9ZZZZ</name>
<evidence type="ECO:0000313" key="1">
    <source>
        <dbReference type="EMBL" id="CAB4859764.1"/>
    </source>
</evidence>
<dbReference type="HAMAP" id="MF_00336">
    <property type="entry name" value="BioD"/>
    <property type="match status" value="1"/>
</dbReference>
<dbReference type="InterPro" id="IPR027417">
    <property type="entry name" value="P-loop_NTPase"/>
</dbReference>
<dbReference type="InterPro" id="IPR004472">
    <property type="entry name" value="DTB_synth_BioD"/>
</dbReference>
<dbReference type="NCBIfam" id="TIGR00347">
    <property type="entry name" value="bioD"/>
    <property type="match status" value="1"/>
</dbReference>
<dbReference type="GO" id="GO:0000287">
    <property type="term" value="F:magnesium ion binding"/>
    <property type="evidence" value="ECO:0007669"/>
    <property type="project" value="InterPro"/>
</dbReference>
<dbReference type="PANTHER" id="PTHR43210">
    <property type="entry name" value="DETHIOBIOTIN SYNTHETASE"/>
    <property type="match status" value="1"/>
</dbReference>
<dbReference type="Gene3D" id="3.40.50.300">
    <property type="entry name" value="P-loop containing nucleotide triphosphate hydrolases"/>
    <property type="match status" value="1"/>
</dbReference>
<gene>
    <name evidence="1" type="ORF">UFOPK3401_00176</name>
</gene>
<dbReference type="GO" id="GO:0005524">
    <property type="term" value="F:ATP binding"/>
    <property type="evidence" value="ECO:0007669"/>
    <property type="project" value="InterPro"/>
</dbReference>
<dbReference type="UniPathway" id="UPA00078"/>
<dbReference type="AlphaFoldDB" id="A0A6J7CSF6"/>
<dbReference type="EMBL" id="CAFBLM010000004">
    <property type="protein sequence ID" value="CAB4859764.1"/>
    <property type="molecule type" value="Genomic_DNA"/>
</dbReference>
<dbReference type="GO" id="GO:0004141">
    <property type="term" value="F:dethiobiotin synthase activity"/>
    <property type="evidence" value="ECO:0007669"/>
    <property type="project" value="InterPro"/>
</dbReference>
<accession>A0A6J7CSF6</accession>
<dbReference type="GO" id="GO:0009102">
    <property type="term" value="P:biotin biosynthetic process"/>
    <property type="evidence" value="ECO:0007669"/>
    <property type="project" value="UniProtKB-UniPathway"/>
</dbReference>
<dbReference type="PANTHER" id="PTHR43210:SF5">
    <property type="entry name" value="DETHIOBIOTIN SYNTHETASE"/>
    <property type="match status" value="1"/>
</dbReference>
<dbReference type="GO" id="GO:0005829">
    <property type="term" value="C:cytosol"/>
    <property type="evidence" value="ECO:0007669"/>
    <property type="project" value="TreeGrafter"/>
</dbReference>
<proteinExistence type="inferred from homology"/>
<dbReference type="SUPFAM" id="SSF52540">
    <property type="entry name" value="P-loop containing nucleoside triphosphate hydrolases"/>
    <property type="match status" value="1"/>
</dbReference>
<sequence length="246" mass="25469">MSQILIVSGTGTDVGKTIATAAIAANALMAGKSVSVVKPGQTGVSGNEPGDLHVVAELTSTIPGAAQRLLLHEYGRYEPALAPASAARISGAPALARSEVLRSIQALTSDLIVVEGAGGLLVRYSDDPAWTIADLAQDLNASVLIVVHAGLGTLHHSTATIEVATHRGLDIAGLIIGSWPDQPDLAQRSNVADLQRLGVPLVGAIPSGSGNAREFEHIARTSLHPVLLGTFDEADFTHTHTQELNR</sequence>
<organism evidence="1">
    <name type="scientific">freshwater metagenome</name>
    <dbReference type="NCBI Taxonomy" id="449393"/>
    <lineage>
        <taxon>unclassified sequences</taxon>
        <taxon>metagenomes</taxon>
        <taxon>ecological metagenomes</taxon>
    </lineage>
</organism>
<dbReference type="Pfam" id="PF13500">
    <property type="entry name" value="AAA_26"/>
    <property type="match status" value="1"/>
</dbReference>